<dbReference type="RefSeq" id="WP_110436934.1">
    <property type="nucleotide sequence ID" value="NZ_DBEZDI010000013.1"/>
</dbReference>
<dbReference type="InterPro" id="IPR036388">
    <property type="entry name" value="WH-like_DNA-bd_sf"/>
</dbReference>
<dbReference type="Pfam" id="PF03551">
    <property type="entry name" value="PadR"/>
    <property type="match status" value="1"/>
</dbReference>
<evidence type="ECO:0000259" key="1">
    <source>
        <dbReference type="Pfam" id="PF03551"/>
    </source>
</evidence>
<dbReference type="InterPro" id="IPR052509">
    <property type="entry name" value="Metal_resp_DNA-bind_regulator"/>
</dbReference>
<dbReference type="AlphaFoldDB" id="A0AAW4W2M3"/>
<organism evidence="2 3">
    <name type="scientific">Agathobaculum butyriciproducens</name>
    <dbReference type="NCBI Taxonomy" id="1628085"/>
    <lineage>
        <taxon>Bacteria</taxon>
        <taxon>Bacillati</taxon>
        <taxon>Bacillota</taxon>
        <taxon>Clostridia</taxon>
        <taxon>Eubacteriales</taxon>
        <taxon>Butyricicoccaceae</taxon>
        <taxon>Agathobaculum</taxon>
    </lineage>
</organism>
<sequence>MPRGQKDAAFYDSAALLVLSLLEEADKTGFQLLHEVECRSDCAFAIRESRLYPLLHGLEARGDVRSCERQTEDGTHRFYRLTRQGVKTLTCCREQWKTCRKPIGGGACVTK</sequence>
<name>A0AAW4W2M3_9FIRM</name>
<feature type="domain" description="Transcription regulator PadR N-terminal" evidence="1">
    <location>
        <begin position="18"/>
        <end position="89"/>
    </location>
</feature>
<comment type="caution">
    <text evidence="2">The sequence shown here is derived from an EMBL/GenBank/DDBJ whole genome shotgun (WGS) entry which is preliminary data.</text>
</comment>
<dbReference type="PANTHER" id="PTHR33169">
    <property type="entry name" value="PADR-FAMILY TRANSCRIPTIONAL REGULATOR"/>
    <property type="match status" value="1"/>
</dbReference>
<evidence type="ECO:0000313" key="2">
    <source>
        <dbReference type="EMBL" id="MCC2177496.1"/>
    </source>
</evidence>
<protein>
    <submittedName>
        <fullName evidence="2">Helix-turn-helix transcriptional regulator</fullName>
    </submittedName>
</protein>
<dbReference type="PANTHER" id="PTHR33169:SF14">
    <property type="entry name" value="TRANSCRIPTIONAL REGULATOR RV3488"/>
    <property type="match status" value="1"/>
</dbReference>
<dbReference type="SUPFAM" id="SSF46785">
    <property type="entry name" value="Winged helix' DNA-binding domain"/>
    <property type="match status" value="1"/>
</dbReference>
<accession>A0AAW4W2M3</accession>
<gene>
    <name evidence="2" type="ORF">LKD22_10235</name>
</gene>
<dbReference type="InterPro" id="IPR005149">
    <property type="entry name" value="Tscrpt_reg_PadR_N"/>
</dbReference>
<reference evidence="2 3" key="1">
    <citation type="submission" date="2021-10" db="EMBL/GenBank/DDBJ databases">
        <title>Anaerobic single-cell dispensing facilitates the cultivation of human gut bacteria.</title>
        <authorList>
            <person name="Afrizal A."/>
        </authorList>
    </citation>
    <scope>NUCLEOTIDE SEQUENCE [LARGE SCALE GENOMIC DNA]</scope>
    <source>
        <strain evidence="2 3">CLA-AA-H270</strain>
    </source>
</reference>
<dbReference type="InterPro" id="IPR036390">
    <property type="entry name" value="WH_DNA-bd_sf"/>
</dbReference>
<proteinExistence type="predicted"/>
<evidence type="ECO:0000313" key="3">
    <source>
        <dbReference type="Proteomes" id="UP001298753"/>
    </source>
</evidence>
<dbReference type="EMBL" id="JAJEPX010000036">
    <property type="protein sequence ID" value="MCC2177496.1"/>
    <property type="molecule type" value="Genomic_DNA"/>
</dbReference>
<dbReference type="GeneID" id="98661489"/>
<dbReference type="Proteomes" id="UP001298753">
    <property type="component" value="Unassembled WGS sequence"/>
</dbReference>
<dbReference type="Gene3D" id="1.10.10.10">
    <property type="entry name" value="Winged helix-like DNA-binding domain superfamily/Winged helix DNA-binding domain"/>
    <property type="match status" value="1"/>
</dbReference>
<keyword evidence="3" id="KW-1185">Reference proteome</keyword>